<comment type="caution">
    <text evidence="2">The sequence shown here is derived from an EMBL/GenBank/DDBJ whole genome shotgun (WGS) entry which is preliminary data.</text>
</comment>
<protein>
    <submittedName>
        <fullName evidence="2">Cellulose biosynthesis protein</fullName>
    </submittedName>
</protein>
<evidence type="ECO:0000313" key="2">
    <source>
        <dbReference type="EMBL" id="HBT49062.1"/>
    </source>
</evidence>
<reference evidence="2 3" key="1">
    <citation type="journal article" date="2018" name="Nat. Biotechnol.">
        <title>A standardized bacterial taxonomy based on genome phylogeny substantially revises the tree of life.</title>
        <authorList>
            <person name="Parks D.H."/>
            <person name="Chuvochina M."/>
            <person name="Waite D.W."/>
            <person name="Rinke C."/>
            <person name="Skarshewski A."/>
            <person name="Chaumeil P.A."/>
            <person name="Hugenholtz P."/>
        </authorList>
    </citation>
    <scope>NUCLEOTIDE SEQUENCE [LARGE SCALE GENOMIC DNA]</scope>
    <source>
        <strain evidence="2">UBA12544</strain>
    </source>
</reference>
<dbReference type="AlphaFoldDB" id="A0A357VLC5"/>
<feature type="domain" description="BioF2-like acetyltransferase" evidence="1">
    <location>
        <begin position="1"/>
        <end position="32"/>
    </location>
</feature>
<gene>
    <name evidence="2" type="ORF">DEA61_04305</name>
</gene>
<dbReference type="Pfam" id="PF13480">
    <property type="entry name" value="Acetyltransf_6"/>
    <property type="match status" value="1"/>
</dbReference>
<name>A0A357VLC5_9THEO</name>
<accession>A0A357VLC5</accession>
<dbReference type="RefSeq" id="WP_278428923.1">
    <property type="nucleotide sequence ID" value="NZ_DOLB01000075.1"/>
</dbReference>
<feature type="non-terminal residue" evidence="2">
    <location>
        <position position="1"/>
    </location>
</feature>
<evidence type="ECO:0000313" key="3">
    <source>
        <dbReference type="Proteomes" id="UP000264445"/>
    </source>
</evidence>
<dbReference type="EMBL" id="DOLB01000075">
    <property type="protein sequence ID" value="HBT49062.1"/>
    <property type="molecule type" value="Genomic_DNA"/>
</dbReference>
<proteinExistence type="predicted"/>
<evidence type="ECO:0000259" key="1">
    <source>
        <dbReference type="Pfam" id="PF13480"/>
    </source>
</evidence>
<organism evidence="2 3">
    <name type="scientific">Caldanaerobacter subterraneus</name>
    <dbReference type="NCBI Taxonomy" id="911092"/>
    <lineage>
        <taxon>Bacteria</taxon>
        <taxon>Bacillati</taxon>
        <taxon>Bacillota</taxon>
        <taxon>Clostridia</taxon>
        <taxon>Thermoanaerobacterales</taxon>
        <taxon>Thermoanaerobacteraceae</taxon>
        <taxon>Caldanaerobacter</taxon>
    </lineage>
</organism>
<dbReference type="Proteomes" id="UP000264445">
    <property type="component" value="Unassembled WGS sequence"/>
</dbReference>
<dbReference type="InterPro" id="IPR038740">
    <property type="entry name" value="BioF2-like_GNAT_dom"/>
</dbReference>
<sequence length="76" mass="8712">VGNIAVGLAIKHSIEEGDRVFDFLRGDEEYKRNWTSLKKRNMRFVASKPTFLGKLLCKCVIVENGIIKKIKDRFNG</sequence>